<accession>A0A0R3LUW7</accession>
<keyword evidence="3" id="KW-1185">Reference proteome</keyword>
<comment type="caution">
    <text evidence="2">The sequence shown here is derived from an EMBL/GenBank/DDBJ whole genome shotgun (WGS) entry which is preliminary data.</text>
</comment>
<dbReference type="AlphaFoldDB" id="A0A0R3LUW7"/>
<name>A0A0R3LUW7_9BRAD</name>
<reference evidence="2 3" key="1">
    <citation type="submission" date="2014-03" db="EMBL/GenBank/DDBJ databases">
        <title>Bradyrhizobium valentinum sp. nov., isolated from effective nodules of Lupinus mariae-josephae, a lupine endemic of basic-lime soils in Eastern Spain.</title>
        <authorList>
            <person name="Duran D."/>
            <person name="Rey L."/>
            <person name="Navarro A."/>
            <person name="Busquets A."/>
            <person name="Imperial J."/>
            <person name="Ruiz-Argueso T."/>
        </authorList>
    </citation>
    <scope>NUCLEOTIDE SEQUENCE [LARGE SCALE GENOMIC DNA]</scope>
    <source>
        <strain evidence="2 3">LmjM3</strain>
    </source>
</reference>
<gene>
    <name evidence="2" type="ORF">CP49_06605</name>
</gene>
<dbReference type="RefSeq" id="WP_057849440.1">
    <property type="nucleotide sequence ID" value="NZ_LLXX01000033.1"/>
</dbReference>
<keyword evidence="1" id="KW-1133">Transmembrane helix</keyword>
<dbReference type="EMBL" id="LLXX01000033">
    <property type="protein sequence ID" value="KRR11847.1"/>
    <property type="molecule type" value="Genomic_DNA"/>
</dbReference>
<organism evidence="2 3">
    <name type="scientific">Bradyrhizobium valentinum</name>
    <dbReference type="NCBI Taxonomy" id="1518501"/>
    <lineage>
        <taxon>Bacteria</taxon>
        <taxon>Pseudomonadati</taxon>
        <taxon>Pseudomonadota</taxon>
        <taxon>Alphaproteobacteria</taxon>
        <taxon>Hyphomicrobiales</taxon>
        <taxon>Nitrobacteraceae</taxon>
        <taxon>Bradyrhizobium</taxon>
    </lineage>
</organism>
<evidence type="ECO:0000313" key="3">
    <source>
        <dbReference type="Proteomes" id="UP000051913"/>
    </source>
</evidence>
<dbReference type="Proteomes" id="UP000051913">
    <property type="component" value="Unassembled WGS sequence"/>
</dbReference>
<keyword evidence="1" id="KW-0472">Membrane</keyword>
<feature type="transmembrane region" description="Helical" evidence="1">
    <location>
        <begin position="58"/>
        <end position="77"/>
    </location>
</feature>
<dbReference type="OrthoDB" id="8252451at2"/>
<evidence type="ECO:0000256" key="1">
    <source>
        <dbReference type="SAM" id="Phobius"/>
    </source>
</evidence>
<sequence>MDSLRRPNPQAALVSLEADAASARGGFACMFSTSEEFEMALITERRAQGHYGQRRMRWPAIMFAGCALMVAGTVLLFG</sequence>
<evidence type="ECO:0000313" key="2">
    <source>
        <dbReference type="EMBL" id="KRR11847.1"/>
    </source>
</evidence>
<protein>
    <submittedName>
        <fullName evidence="2">Uncharacterized protein</fullName>
    </submittedName>
</protein>
<proteinExistence type="predicted"/>
<keyword evidence="1" id="KW-0812">Transmembrane</keyword>